<keyword evidence="3" id="KW-1185">Reference proteome</keyword>
<gene>
    <name evidence="2" type="ORF">PROAA_1240042</name>
</gene>
<keyword evidence="1" id="KW-1133">Transmembrane helix</keyword>
<dbReference type="InterPro" id="IPR009937">
    <property type="entry name" value="Phage_holin_3_6"/>
</dbReference>
<dbReference type="EMBL" id="FLQY01000029">
    <property type="protein sequence ID" value="SBT04277.1"/>
    <property type="molecule type" value="Genomic_DNA"/>
</dbReference>
<name>A0A1A8XIR9_9RHOO</name>
<reference evidence="2 3" key="1">
    <citation type="submission" date="2016-06" db="EMBL/GenBank/DDBJ databases">
        <authorList>
            <person name="Kjaerup R.B."/>
            <person name="Dalgaard T.S."/>
            <person name="Juul-Madsen H.R."/>
        </authorList>
    </citation>
    <scope>NUCLEOTIDE SEQUENCE [LARGE SCALE GENOMIC DNA]</scope>
    <source>
        <strain evidence="2">2</strain>
    </source>
</reference>
<dbReference type="Pfam" id="PF07332">
    <property type="entry name" value="Phage_holin_3_6"/>
    <property type="match status" value="1"/>
</dbReference>
<accession>A0A1A8XIR9</accession>
<keyword evidence="1" id="KW-0812">Transmembrane</keyword>
<evidence type="ECO:0000256" key="1">
    <source>
        <dbReference type="SAM" id="Phobius"/>
    </source>
</evidence>
<protein>
    <recommendedName>
        <fullName evidence="4">Transmembrane protein</fullName>
    </recommendedName>
</protein>
<dbReference type="Proteomes" id="UP000199600">
    <property type="component" value="Unassembled WGS sequence"/>
</dbReference>
<sequence length="136" mass="14918">MSDRSGRGNSGLFHALKSIVVTLLASGKTRLELLGNELEAEKLRAIHLILMAQGMVFCFGVCTLLIVALLTALFWDNRLLVLSVSTGLFLVLSGVFFALFKRSLQRPEQVFATSIAELKEDLRQLKEAVGHESAAE</sequence>
<feature type="transmembrane region" description="Helical" evidence="1">
    <location>
        <begin position="48"/>
        <end position="74"/>
    </location>
</feature>
<evidence type="ECO:0000313" key="2">
    <source>
        <dbReference type="EMBL" id="SBT04277.1"/>
    </source>
</evidence>
<proteinExistence type="predicted"/>
<keyword evidence="1" id="KW-0472">Membrane</keyword>
<feature type="transmembrane region" description="Helical" evidence="1">
    <location>
        <begin position="80"/>
        <end position="100"/>
    </location>
</feature>
<dbReference type="AlphaFoldDB" id="A0A1A8XIR9"/>
<organism evidence="2 3">
    <name type="scientific">Candidatus Propionivibrio aalborgensis</name>
    <dbReference type="NCBI Taxonomy" id="1860101"/>
    <lineage>
        <taxon>Bacteria</taxon>
        <taxon>Pseudomonadati</taxon>
        <taxon>Pseudomonadota</taxon>
        <taxon>Betaproteobacteria</taxon>
        <taxon>Rhodocyclales</taxon>
        <taxon>Rhodocyclaceae</taxon>
        <taxon>Propionivibrio</taxon>
    </lineage>
</organism>
<dbReference type="RefSeq" id="WP_186409717.1">
    <property type="nucleotide sequence ID" value="NZ_FLQY01000029.1"/>
</dbReference>
<evidence type="ECO:0008006" key="4">
    <source>
        <dbReference type="Google" id="ProtNLM"/>
    </source>
</evidence>
<evidence type="ECO:0000313" key="3">
    <source>
        <dbReference type="Proteomes" id="UP000199600"/>
    </source>
</evidence>